<name>A0A4P6UFR3_9BURK</name>
<keyword evidence="4" id="KW-0010">Activator</keyword>
<dbReference type="InterPro" id="IPR036388">
    <property type="entry name" value="WH-like_DNA-bd_sf"/>
</dbReference>
<dbReference type="EMBL" id="CP031395">
    <property type="protein sequence ID" value="QBK03623.1"/>
    <property type="molecule type" value="Genomic_DNA"/>
</dbReference>
<keyword evidence="2" id="KW-0805">Transcription regulation</keyword>
<dbReference type="Pfam" id="PF00126">
    <property type="entry name" value="HTH_1"/>
    <property type="match status" value="1"/>
</dbReference>
<keyword evidence="3" id="KW-0238">DNA-binding</keyword>
<dbReference type="OrthoDB" id="9775392at2"/>
<evidence type="ECO:0000256" key="3">
    <source>
        <dbReference type="ARBA" id="ARBA00023125"/>
    </source>
</evidence>
<dbReference type="Gene3D" id="1.10.10.10">
    <property type="entry name" value="Winged helix-like DNA-binding domain superfamily/Winged helix DNA-binding domain"/>
    <property type="match status" value="1"/>
</dbReference>
<protein>
    <submittedName>
        <fullName evidence="7">LysR family transcriptional regulator</fullName>
    </submittedName>
</protein>
<dbReference type="CDD" id="cd08411">
    <property type="entry name" value="PBP2_OxyR"/>
    <property type="match status" value="1"/>
</dbReference>
<organism evidence="7 8">
    <name type="scientific">Hylemonella gracilis</name>
    <dbReference type="NCBI Taxonomy" id="80880"/>
    <lineage>
        <taxon>Bacteria</taxon>
        <taxon>Pseudomonadati</taxon>
        <taxon>Pseudomonadota</taxon>
        <taxon>Betaproteobacteria</taxon>
        <taxon>Burkholderiales</taxon>
        <taxon>Comamonadaceae</taxon>
        <taxon>Hylemonella</taxon>
    </lineage>
</organism>
<dbReference type="InterPro" id="IPR005119">
    <property type="entry name" value="LysR_subst-bd"/>
</dbReference>
<evidence type="ECO:0000256" key="5">
    <source>
        <dbReference type="ARBA" id="ARBA00023163"/>
    </source>
</evidence>
<dbReference type="PANTHER" id="PTHR30346:SF26">
    <property type="entry name" value="HYDROGEN PEROXIDE-INDUCIBLE GENES ACTIVATOR"/>
    <property type="match status" value="1"/>
</dbReference>
<reference evidence="7 8" key="1">
    <citation type="submission" date="2018-07" db="EMBL/GenBank/DDBJ databases">
        <title>Exploring interactions and the metabolic potential of the ultra-small soil bacteria Hylemonella gracilis.</title>
        <authorList>
            <person name="Tyc O."/>
            <person name="Kulkarni P."/>
            <person name="Gawehns F."/>
            <person name="Hundscheid M."/>
            <person name="Zweers H."/>
            <person name="Garbeva P."/>
        </authorList>
    </citation>
    <scope>NUCLEOTIDE SEQUENCE [LARGE SCALE GENOMIC DNA]</scope>
    <source>
        <strain evidence="7 8">NS1</strain>
    </source>
</reference>
<evidence type="ECO:0000313" key="7">
    <source>
        <dbReference type="EMBL" id="QBK03623.1"/>
    </source>
</evidence>
<dbReference type="GO" id="GO:0003700">
    <property type="term" value="F:DNA-binding transcription factor activity"/>
    <property type="evidence" value="ECO:0007669"/>
    <property type="project" value="InterPro"/>
</dbReference>
<dbReference type="AlphaFoldDB" id="A0A4P6UFR3"/>
<dbReference type="SUPFAM" id="SSF46785">
    <property type="entry name" value="Winged helix' DNA-binding domain"/>
    <property type="match status" value="1"/>
</dbReference>
<gene>
    <name evidence="7" type="ORF">DW355_01525</name>
</gene>
<dbReference type="InterPro" id="IPR036390">
    <property type="entry name" value="WH_DNA-bd_sf"/>
</dbReference>
<dbReference type="PRINTS" id="PR00039">
    <property type="entry name" value="HTHLYSR"/>
</dbReference>
<dbReference type="InterPro" id="IPR000847">
    <property type="entry name" value="LysR_HTH_N"/>
</dbReference>
<dbReference type="RefSeq" id="WP_131277429.1">
    <property type="nucleotide sequence ID" value="NZ_CP031395.1"/>
</dbReference>
<evidence type="ECO:0000256" key="2">
    <source>
        <dbReference type="ARBA" id="ARBA00023015"/>
    </source>
</evidence>
<dbReference type="SUPFAM" id="SSF53850">
    <property type="entry name" value="Periplasmic binding protein-like II"/>
    <property type="match status" value="1"/>
</dbReference>
<dbReference type="Pfam" id="PF03466">
    <property type="entry name" value="LysR_substrate"/>
    <property type="match status" value="1"/>
</dbReference>
<evidence type="ECO:0000256" key="1">
    <source>
        <dbReference type="ARBA" id="ARBA00009437"/>
    </source>
</evidence>
<accession>A0A4P6UFR3</accession>
<dbReference type="Gene3D" id="3.40.190.10">
    <property type="entry name" value="Periplasmic binding protein-like II"/>
    <property type="match status" value="2"/>
</dbReference>
<proteinExistence type="inferred from homology"/>
<comment type="similarity">
    <text evidence="1">Belongs to the LysR transcriptional regulatory family.</text>
</comment>
<dbReference type="GO" id="GO:0003677">
    <property type="term" value="F:DNA binding"/>
    <property type="evidence" value="ECO:0007669"/>
    <property type="project" value="UniProtKB-KW"/>
</dbReference>
<evidence type="ECO:0000259" key="6">
    <source>
        <dbReference type="PROSITE" id="PS50931"/>
    </source>
</evidence>
<dbReference type="Proteomes" id="UP000292939">
    <property type="component" value="Chromosome"/>
</dbReference>
<feature type="domain" description="HTH lysR-type" evidence="6">
    <location>
        <begin position="1"/>
        <end position="58"/>
    </location>
</feature>
<dbReference type="KEGG" id="hgr:DW355_01525"/>
<evidence type="ECO:0000256" key="4">
    <source>
        <dbReference type="ARBA" id="ARBA00023159"/>
    </source>
</evidence>
<dbReference type="PANTHER" id="PTHR30346">
    <property type="entry name" value="TRANSCRIPTIONAL DUAL REGULATOR HCAR-RELATED"/>
    <property type="match status" value="1"/>
</dbReference>
<dbReference type="FunFam" id="1.10.10.10:FF:000001">
    <property type="entry name" value="LysR family transcriptional regulator"/>
    <property type="match status" value="1"/>
</dbReference>
<sequence>MTLTELKYIVAVAREKHFGRAAEACFVSQPTLSVAVKKIEEELDVKLFERSANEVTVTPLGEDIVRQAQSVLEQAANIKEIAKRGKDPLAGPLRMGVIYTIGPYLLPDLVRQNIRLSPQMPLVLQENFTGKLLEMLRTGEIDCAILAEPFPDTGLAVAPLYDEPFFAAVPVGHPLAQRKRVTTQELKSETMLLLGTGHCFRDHVLEVCPEFARFSSNTEGIQKSFEGSSLETIKHMVAAGMGVTLVPRLSVPEGALEDGQAKSRIGADESLIRYLPFDGDSPLRRVVLVWRRSFTRYGAIAALRNAIYACALPGVIRLSDLRQVEAQAA</sequence>
<dbReference type="GO" id="GO:0032993">
    <property type="term" value="C:protein-DNA complex"/>
    <property type="evidence" value="ECO:0007669"/>
    <property type="project" value="TreeGrafter"/>
</dbReference>
<evidence type="ECO:0000313" key="8">
    <source>
        <dbReference type="Proteomes" id="UP000292939"/>
    </source>
</evidence>
<dbReference type="PROSITE" id="PS50931">
    <property type="entry name" value="HTH_LYSR"/>
    <property type="match status" value="1"/>
</dbReference>
<keyword evidence="5" id="KW-0804">Transcription</keyword>